<dbReference type="Proteomes" id="UP001148838">
    <property type="component" value="Unassembled WGS sequence"/>
</dbReference>
<dbReference type="EMBL" id="JAJSOF020000031">
    <property type="protein sequence ID" value="KAJ4431312.1"/>
    <property type="molecule type" value="Genomic_DNA"/>
</dbReference>
<name>A0ABQ8SBI7_PERAM</name>
<sequence length="224" mass="25348">MSPGSSTESYPAFAHIGLRENPGKNLNQVTCPDRESNPGHLVSRPDVPTVTPQATKENIEGGRFDPVLWIEFSVAQWSERLVRRTKDSDSESDMEKNTKSVKLMLKAHSYMVVTYEEELWPGNVLEVKNNGAVVSCIGYVAAVLGIPRSTVQRVYLRFRETRDYSRRPGSGRKRVTSARDDHFIVLNTLRNRHSTAIETRTAFQKIRQVNVSERTVRGRLDECG</sequence>
<evidence type="ECO:0000256" key="1">
    <source>
        <dbReference type="ARBA" id="ARBA00004123"/>
    </source>
</evidence>
<organism evidence="3 4">
    <name type="scientific">Periplaneta americana</name>
    <name type="common">American cockroach</name>
    <name type="synonym">Blatta americana</name>
    <dbReference type="NCBI Taxonomy" id="6978"/>
    <lineage>
        <taxon>Eukaryota</taxon>
        <taxon>Metazoa</taxon>
        <taxon>Ecdysozoa</taxon>
        <taxon>Arthropoda</taxon>
        <taxon>Hexapoda</taxon>
        <taxon>Insecta</taxon>
        <taxon>Pterygota</taxon>
        <taxon>Neoptera</taxon>
        <taxon>Polyneoptera</taxon>
        <taxon>Dictyoptera</taxon>
        <taxon>Blattodea</taxon>
        <taxon>Blattoidea</taxon>
        <taxon>Blattidae</taxon>
        <taxon>Blattinae</taxon>
        <taxon>Periplaneta</taxon>
    </lineage>
</organism>
<dbReference type="SUPFAM" id="SSF46689">
    <property type="entry name" value="Homeodomain-like"/>
    <property type="match status" value="1"/>
</dbReference>
<comment type="caution">
    <text evidence="3">The sequence shown here is derived from an EMBL/GenBank/DDBJ whole genome shotgun (WGS) entry which is preliminary data.</text>
</comment>
<comment type="subcellular location">
    <subcellularLocation>
        <location evidence="1">Nucleus</location>
    </subcellularLocation>
</comment>
<evidence type="ECO:0000256" key="2">
    <source>
        <dbReference type="SAM" id="MobiDB-lite"/>
    </source>
</evidence>
<keyword evidence="4" id="KW-1185">Reference proteome</keyword>
<gene>
    <name evidence="3" type="ORF">ANN_19909</name>
</gene>
<dbReference type="InterPro" id="IPR009057">
    <property type="entry name" value="Homeodomain-like_sf"/>
</dbReference>
<reference evidence="3 4" key="1">
    <citation type="journal article" date="2022" name="Allergy">
        <title>Genome assembly and annotation of Periplaneta americana reveal a comprehensive cockroach allergen profile.</title>
        <authorList>
            <person name="Wang L."/>
            <person name="Xiong Q."/>
            <person name="Saelim N."/>
            <person name="Wang L."/>
            <person name="Nong W."/>
            <person name="Wan A.T."/>
            <person name="Shi M."/>
            <person name="Liu X."/>
            <person name="Cao Q."/>
            <person name="Hui J.H.L."/>
            <person name="Sookrung N."/>
            <person name="Leung T.F."/>
            <person name="Tungtrongchitr A."/>
            <person name="Tsui S.K.W."/>
        </authorList>
    </citation>
    <scope>NUCLEOTIDE SEQUENCE [LARGE SCALE GENOMIC DNA]</scope>
    <source>
        <strain evidence="3">PWHHKU_190912</strain>
    </source>
</reference>
<accession>A0ABQ8SBI7</accession>
<feature type="region of interest" description="Disordered" evidence="2">
    <location>
        <begin position="31"/>
        <end position="53"/>
    </location>
</feature>
<evidence type="ECO:0000313" key="3">
    <source>
        <dbReference type="EMBL" id="KAJ4431312.1"/>
    </source>
</evidence>
<proteinExistence type="predicted"/>
<protein>
    <submittedName>
        <fullName evidence="3">Uncharacterized protein</fullName>
    </submittedName>
</protein>
<evidence type="ECO:0000313" key="4">
    <source>
        <dbReference type="Proteomes" id="UP001148838"/>
    </source>
</evidence>